<dbReference type="AlphaFoldDB" id="A0A829GIW8"/>
<organism evidence="1 2">
    <name type="scientific">Lacticaseibacillus paracasei subsp. paracasei Lpp14</name>
    <dbReference type="NCBI Taxonomy" id="1256204"/>
    <lineage>
        <taxon>Bacteria</taxon>
        <taxon>Bacillati</taxon>
        <taxon>Bacillota</taxon>
        <taxon>Bacilli</taxon>
        <taxon>Lactobacillales</taxon>
        <taxon>Lactobacillaceae</taxon>
        <taxon>Lacticaseibacillus</taxon>
    </lineage>
</organism>
<name>A0A829GIW8_LACPA</name>
<dbReference type="Proteomes" id="UP000014264">
    <property type="component" value="Unassembled WGS sequence"/>
</dbReference>
<dbReference type="EMBL" id="ANJZ01000432">
    <property type="protein sequence ID" value="EPC57417.1"/>
    <property type="molecule type" value="Genomic_DNA"/>
</dbReference>
<comment type="caution">
    <text evidence="1">The sequence shown here is derived from an EMBL/GenBank/DDBJ whole genome shotgun (WGS) entry which is preliminary data.</text>
</comment>
<gene>
    <name evidence="1" type="ORF">Lpp14_16326</name>
</gene>
<evidence type="ECO:0000313" key="1">
    <source>
        <dbReference type="EMBL" id="EPC57417.1"/>
    </source>
</evidence>
<reference evidence="1 2" key="1">
    <citation type="journal article" date="2013" name="PLoS ONE">
        <title>Lactobacillus paracasei comparative genomics: towards species pan-genome definition and exploitation of diversity.</title>
        <authorList>
            <person name="Smokvina T."/>
            <person name="Wels M."/>
            <person name="Polka J."/>
            <person name="Chervaux C."/>
            <person name="Brisse S."/>
            <person name="Boekhorst J."/>
            <person name="van Hylckama Vlieg J.E."/>
            <person name="Siezen R.J."/>
        </authorList>
    </citation>
    <scope>NUCLEOTIDE SEQUENCE [LARGE SCALE GENOMIC DNA]</scope>
    <source>
        <strain evidence="1 2">Lpp14</strain>
    </source>
</reference>
<proteinExistence type="predicted"/>
<sequence length="99" mass="11119">MLENTALDLASEKKICAPGWQPVAVSQHFVRINFELLRLNMIRQEYFFKVYNKIRGGISVDSVFVHSHAPNAVITGSMATFSLSAQIIHDKCELDVPTL</sequence>
<accession>A0A829GIW8</accession>
<protein>
    <submittedName>
        <fullName evidence="1">Integron integrase</fullName>
    </submittedName>
</protein>
<evidence type="ECO:0000313" key="2">
    <source>
        <dbReference type="Proteomes" id="UP000014264"/>
    </source>
</evidence>